<proteinExistence type="predicted"/>
<reference evidence="1" key="1">
    <citation type="submission" date="2021-06" db="EMBL/GenBank/DDBJ databases">
        <authorList>
            <person name="Kallberg Y."/>
            <person name="Tangrot J."/>
            <person name="Rosling A."/>
        </authorList>
    </citation>
    <scope>NUCLEOTIDE SEQUENCE</scope>
    <source>
        <strain evidence="1">AZ414A</strain>
    </source>
</reference>
<comment type="caution">
    <text evidence="1">The sequence shown here is derived from an EMBL/GenBank/DDBJ whole genome shotgun (WGS) entry which is preliminary data.</text>
</comment>
<dbReference type="Proteomes" id="UP000789706">
    <property type="component" value="Unassembled WGS sequence"/>
</dbReference>
<keyword evidence="2" id="KW-1185">Reference proteome</keyword>
<accession>A0A9N9AIS0</accession>
<evidence type="ECO:0000313" key="2">
    <source>
        <dbReference type="Proteomes" id="UP000789706"/>
    </source>
</evidence>
<sequence>MKPKKSTTLPEITNLKKDRESIASFNSINSNLPLWHGELVNTEFNGEDKMISAYFNDKEQMYLAQTINLREDLETLFGEVECLTLKANGMWQSTIVYFKDNKSAKKILSEWNVLINLDLMCIIPTDCNINNLMTCDQYIAKLIGLSPSITAHDLILLVKKLRAKTCYISQTQT</sequence>
<name>A0A9N9AIS0_9GLOM</name>
<organism evidence="1 2">
    <name type="scientific">Diversispora eburnea</name>
    <dbReference type="NCBI Taxonomy" id="1213867"/>
    <lineage>
        <taxon>Eukaryota</taxon>
        <taxon>Fungi</taxon>
        <taxon>Fungi incertae sedis</taxon>
        <taxon>Mucoromycota</taxon>
        <taxon>Glomeromycotina</taxon>
        <taxon>Glomeromycetes</taxon>
        <taxon>Diversisporales</taxon>
        <taxon>Diversisporaceae</taxon>
        <taxon>Diversispora</taxon>
    </lineage>
</organism>
<protein>
    <submittedName>
        <fullName evidence="1">9205_t:CDS:1</fullName>
    </submittedName>
</protein>
<dbReference type="EMBL" id="CAJVPK010000635">
    <property type="protein sequence ID" value="CAG8534549.1"/>
    <property type="molecule type" value="Genomic_DNA"/>
</dbReference>
<dbReference type="AlphaFoldDB" id="A0A9N9AIS0"/>
<gene>
    <name evidence="1" type="ORF">DEBURN_LOCUS6305</name>
</gene>
<evidence type="ECO:0000313" key="1">
    <source>
        <dbReference type="EMBL" id="CAG8534549.1"/>
    </source>
</evidence>